<dbReference type="Pfam" id="PF08281">
    <property type="entry name" value="Sigma70_r4_2"/>
    <property type="match status" value="1"/>
</dbReference>
<evidence type="ECO:0000256" key="3">
    <source>
        <dbReference type="ARBA" id="ARBA00023082"/>
    </source>
</evidence>
<dbReference type="RefSeq" id="WP_128087339.1">
    <property type="nucleotide sequence ID" value="NZ_CAURSG010000001.1"/>
</dbReference>
<dbReference type="NCBIfam" id="TIGR02937">
    <property type="entry name" value="sigma70-ECF"/>
    <property type="match status" value="1"/>
</dbReference>
<evidence type="ECO:0000256" key="6">
    <source>
        <dbReference type="SAM" id="MobiDB-lite"/>
    </source>
</evidence>
<dbReference type="GO" id="GO:0016987">
    <property type="term" value="F:sigma factor activity"/>
    <property type="evidence" value="ECO:0007669"/>
    <property type="project" value="UniProtKB-KW"/>
</dbReference>
<feature type="region of interest" description="Disordered" evidence="6">
    <location>
        <begin position="1"/>
        <end position="29"/>
    </location>
</feature>
<name>A0A2Z5QWZ0_9MICC</name>
<dbReference type="SUPFAM" id="SSF88946">
    <property type="entry name" value="Sigma2 domain of RNA polymerase sigma factors"/>
    <property type="match status" value="1"/>
</dbReference>
<keyword evidence="5" id="KW-0804">Transcription</keyword>
<sequence>MTDEKRSDAGQSTGPPTEHVPHPNTASQGKDRYLVLRAQDGDIDAFGKLVERYQGRLFRTAYMIVRNRHDSEDIVQETLVQAWRSLHLLRDPDAFRGWLMRICTNKATSSIRQRQRRATDPYDSEGLESASILPDTTSTAAGDPAQSSEVNAQMEALAKLLASAPEELRIVWVLREVDDMSYEEISQTLNLTESTVRGRLARARSLVMRHMKEWE</sequence>
<evidence type="ECO:0000256" key="5">
    <source>
        <dbReference type="ARBA" id="ARBA00023163"/>
    </source>
</evidence>
<dbReference type="PANTHER" id="PTHR43133">
    <property type="entry name" value="RNA POLYMERASE ECF-TYPE SIGMA FACTO"/>
    <property type="match status" value="1"/>
</dbReference>
<dbReference type="GO" id="GO:0003677">
    <property type="term" value="F:DNA binding"/>
    <property type="evidence" value="ECO:0007669"/>
    <property type="project" value="UniProtKB-KW"/>
</dbReference>
<keyword evidence="4" id="KW-0238">DNA-binding</keyword>
<dbReference type="Gene3D" id="1.10.1740.10">
    <property type="match status" value="1"/>
</dbReference>
<evidence type="ECO:0000256" key="4">
    <source>
        <dbReference type="ARBA" id="ARBA00023125"/>
    </source>
</evidence>
<evidence type="ECO:0000256" key="1">
    <source>
        <dbReference type="ARBA" id="ARBA00010641"/>
    </source>
</evidence>
<dbReference type="InterPro" id="IPR014284">
    <property type="entry name" value="RNA_pol_sigma-70_dom"/>
</dbReference>
<keyword evidence="2" id="KW-0805">Transcription regulation</keyword>
<evidence type="ECO:0000313" key="8">
    <source>
        <dbReference type="Proteomes" id="UP000250241"/>
    </source>
</evidence>
<dbReference type="InterPro" id="IPR007627">
    <property type="entry name" value="RNA_pol_sigma70_r2"/>
</dbReference>
<dbReference type="GO" id="GO:0006352">
    <property type="term" value="P:DNA-templated transcription initiation"/>
    <property type="evidence" value="ECO:0007669"/>
    <property type="project" value="InterPro"/>
</dbReference>
<evidence type="ECO:0000313" key="7">
    <source>
        <dbReference type="EMBL" id="BAV86948.1"/>
    </source>
</evidence>
<feature type="compositionally biased region" description="Polar residues" evidence="6">
    <location>
        <begin position="134"/>
        <end position="149"/>
    </location>
</feature>
<proteinExistence type="inferred from homology"/>
<dbReference type="InterPro" id="IPR013324">
    <property type="entry name" value="RNA_pol_sigma_r3/r4-like"/>
</dbReference>
<accession>A0A2Z5QWZ0</accession>
<dbReference type="SUPFAM" id="SSF88659">
    <property type="entry name" value="Sigma3 and sigma4 domains of RNA polymerase sigma factors"/>
    <property type="match status" value="1"/>
</dbReference>
<feature type="region of interest" description="Disordered" evidence="6">
    <location>
        <begin position="110"/>
        <end position="149"/>
    </location>
</feature>
<dbReference type="Proteomes" id="UP000250241">
    <property type="component" value="Chromosome"/>
</dbReference>
<dbReference type="PANTHER" id="PTHR43133:SF8">
    <property type="entry name" value="RNA POLYMERASE SIGMA FACTOR HI_1459-RELATED"/>
    <property type="match status" value="1"/>
</dbReference>
<keyword evidence="8" id="KW-1185">Reference proteome</keyword>
<dbReference type="InterPro" id="IPR036388">
    <property type="entry name" value="WH-like_DNA-bd_sf"/>
</dbReference>
<dbReference type="InterPro" id="IPR013325">
    <property type="entry name" value="RNA_pol_sigma_r2"/>
</dbReference>
<comment type="similarity">
    <text evidence="1">Belongs to the sigma-70 factor family. ECF subfamily.</text>
</comment>
<dbReference type="Pfam" id="PF04542">
    <property type="entry name" value="Sigma70_r2"/>
    <property type="match status" value="1"/>
</dbReference>
<evidence type="ECO:0000256" key="2">
    <source>
        <dbReference type="ARBA" id="ARBA00023015"/>
    </source>
</evidence>
<organism evidence="7 8">
    <name type="scientific">Rothia aeria</name>
    <dbReference type="NCBI Taxonomy" id="172042"/>
    <lineage>
        <taxon>Bacteria</taxon>
        <taxon>Bacillati</taxon>
        <taxon>Actinomycetota</taxon>
        <taxon>Actinomycetes</taxon>
        <taxon>Micrococcales</taxon>
        <taxon>Micrococcaceae</taxon>
        <taxon>Rothia</taxon>
    </lineage>
</organism>
<reference evidence="7 8" key="1">
    <citation type="submission" date="2016-10" db="EMBL/GenBank/DDBJ databases">
        <title>Genome sequence of Rothia aeria strain JCM11412.</title>
        <authorList>
            <person name="Nambu T."/>
        </authorList>
    </citation>
    <scope>NUCLEOTIDE SEQUENCE [LARGE SCALE GENOMIC DNA]</scope>
    <source>
        <strain evidence="7 8">JCM 11412</strain>
    </source>
</reference>
<dbReference type="Gene3D" id="1.10.10.10">
    <property type="entry name" value="Winged helix-like DNA-binding domain superfamily/Winged helix DNA-binding domain"/>
    <property type="match status" value="1"/>
</dbReference>
<dbReference type="KEGG" id="raj:RA11412_0649"/>
<dbReference type="CDD" id="cd06171">
    <property type="entry name" value="Sigma70_r4"/>
    <property type="match status" value="1"/>
</dbReference>
<protein>
    <submittedName>
        <fullName evidence="7">RNA polymerase sigma factor RpoE</fullName>
    </submittedName>
</protein>
<dbReference type="InterPro" id="IPR039425">
    <property type="entry name" value="RNA_pol_sigma-70-like"/>
</dbReference>
<dbReference type="InterPro" id="IPR013249">
    <property type="entry name" value="RNA_pol_sigma70_r4_t2"/>
</dbReference>
<dbReference type="GeneID" id="93861713"/>
<dbReference type="EMBL" id="AP017895">
    <property type="protein sequence ID" value="BAV86948.1"/>
    <property type="molecule type" value="Genomic_DNA"/>
</dbReference>
<keyword evidence="3" id="KW-0731">Sigma factor</keyword>
<gene>
    <name evidence="7" type="ORF">RA11412_0649</name>
</gene>
<dbReference type="AlphaFoldDB" id="A0A2Z5QWZ0"/>